<dbReference type="Gene3D" id="2.40.30.10">
    <property type="entry name" value="Translation factors"/>
    <property type="match status" value="1"/>
</dbReference>
<feature type="transmembrane region" description="Helical" evidence="4">
    <location>
        <begin position="16"/>
        <end position="37"/>
    </location>
</feature>
<evidence type="ECO:0000259" key="5">
    <source>
        <dbReference type="PROSITE" id="PS50902"/>
    </source>
</evidence>
<keyword evidence="4" id="KW-0812">Transmembrane</keyword>
<dbReference type="PANTHER" id="PTHR34219:SF3">
    <property type="entry name" value="BLL7967 PROTEIN"/>
    <property type="match status" value="1"/>
</dbReference>
<dbReference type="GO" id="GO:0010181">
    <property type="term" value="F:FMN binding"/>
    <property type="evidence" value="ECO:0007669"/>
    <property type="project" value="InterPro"/>
</dbReference>
<keyword evidence="3" id="KW-0249">Electron transport</keyword>
<dbReference type="PRINTS" id="PR00371">
    <property type="entry name" value="FPNCR"/>
</dbReference>
<evidence type="ECO:0000313" key="7">
    <source>
        <dbReference type="EMBL" id="OAN27367.1"/>
    </source>
</evidence>
<proteinExistence type="predicted"/>
<dbReference type="InterPro" id="IPR029039">
    <property type="entry name" value="Flavoprotein-like_sf"/>
</dbReference>
<feature type="domain" description="FAD-binding FR-type" evidence="6">
    <location>
        <begin position="530"/>
        <end position="697"/>
    </location>
</feature>
<dbReference type="EMBL" id="LWCR01000028">
    <property type="protein sequence ID" value="OAN27367.1"/>
    <property type="molecule type" value="Genomic_DNA"/>
</dbReference>
<name>A0A178LBC6_9PSED</name>
<dbReference type="RefSeq" id="WP_082900451.1">
    <property type="nucleotide sequence ID" value="NZ_LWCR01000028.1"/>
</dbReference>
<evidence type="ECO:0000313" key="8">
    <source>
        <dbReference type="Proteomes" id="UP000078356"/>
    </source>
</evidence>
<dbReference type="InterPro" id="IPR001433">
    <property type="entry name" value="OxRdtase_FAD/NAD-bd"/>
</dbReference>
<keyword evidence="1" id="KW-0285">Flavoprotein</keyword>
<dbReference type="PRINTS" id="PR00369">
    <property type="entry name" value="FLAVODOXIN"/>
</dbReference>
<dbReference type="CDD" id="cd06200">
    <property type="entry name" value="SiR_like1"/>
    <property type="match status" value="1"/>
</dbReference>
<dbReference type="PROSITE" id="PS51384">
    <property type="entry name" value="FAD_FR"/>
    <property type="match status" value="1"/>
</dbReference>
<protein>
    <submittedName>
        <fullName evidence="7">Oxidoreductase</fullName>
    </submittedName>
</protein>
<comment type="caution">
    <text evidence="7">The sequence shown here is derived from an EMBL/GenBank/DDBJ whole genome shotgun (WGS) entry which is preliminary data.</text>
</comment>
<keyword evidence="4" id="KW-1133">Transmembrane helix</keyword>
<dbReference type="InterPro" id="IPR005625">
    <property type="entry name" value="PepSY-ass_TM"/>
</dbReference>
<dbReference type="SUPFAM" id="SSF52218">
    <property type="entry name" value="Flavoproteins"/>
    <property type="match status" value="1"/>
</dbReference>
<dbReference type="PROSITE" id="PS50902">
    <property type="entry name" value="FLAVODOXIN_LIKE"/>
    <property type="match status" value="1"/>
</dbReference>
<evidence type="ECO:0000256" key="3">
    <source>
        <dbReference type="ARBA" id="ARBA00022982"/>
    </source>
</evidence>
<dbReference type="Pfam" id="PF00258">
    <property type="entry name" value="Flavodoxin_1"/>
    <property type="match status" value="1"/>
</dbReference>
<keyword evidence="4" id="KW-0472">Membrane</keyword>
<dbReference type="PANTHER" id="PTHR34219">
    <property type="entry name" value="IRON-REGULATED INNER MEMBRANE PROTEIN-RELATED"/>
    <property type="match status" value="1"/>
</dbReference>
<dbReference type="Pfam" id="PF00175">
    <property type="entry name" value="NAD_binding_1"/>
    <property type="match status" value="1"/>
</dbReference>
<evidence type="ECO:0000256" key="1">
    <source>
        <dbReference type="ARBA" id="ARBA00022630"/>
    </source>
</evidence>
<dbReference type="InterPro" id="IPR039261">
    <property type="entry name" value="FNR_nucleotide-bd"/>
</dbReference>
<feature type="transmembrane region" description="Helical" evidence="4">
    <location>
        <begin position="333"/>
        <end position="354"/>
    </location>
</feature>
<evidence type="ECO:0000256" key="2">
    <source>
        <dbReference type="ARBA" id="ARBA00022643"/>
    </source>
</evidence>
<dbReference type="SUPFAM" id="SSF52343">
    <property type="entry name" value="Ferredoxin reductase-like, C-terminal NADP-linked domain"/>
    <property type="match status" value="1"/>
</dbReference>
<dbReference type="InterPro" id="IPR008254">
    <property type="entry name" value="Flavodoxin/NO_synth"/>
</dbReference>
<dbReference type="InterPro" id="IPR017938">
    <property type="entry name" value="Riboflavin_synthase-like_b-brl"/>
</dbReference>
<reference evidence="7 8" key="1">
    <citation type="submission" date="2016-04" db="EMBL/GenBank/DDBJ databases">
        <title>Draft Genome Sequences of Staphylococcus capitis Strain H36, S. capitis Strain H65, S. cohnii Strain H62, S. hominis Strain H69, Mycobacterium iranicum Strain H39, Plantibacter sp. Strain H53, Pseudomonas oryzihabitans Strain H72, and Microbacterium sp. Strain H83, isolated from residential settings.</title>
        <authorList>
            <person name="Lymperopoulou D."/>
            <person name="Adams R.I."/>
            <person name="Lindow S."/>
            <person name="Coil D.A."/>
            <person name="Jospin G."/>
            <person name="Eisen J.A."/>
        </authorList>
    </citation>
    <scope>NUCLEOTIDE SEQUENCE [LARGE SCALE GENOMIC DNA]</scope>
    <source>
        <strain evidence="7 8">H72</strain>
    </source>
</reference>
<dbReference type="InterPro" id="IPR001094">
    <property type="entry name" value="Flavdoxin-like"/>
</dbReference>
<gene>
    <name evidence="7" type="ORF">A4V15_21835</name>
</gene>
<keyword evidence="2" id="KW-0288">FMN</keyword>
<dbReference type="Pfam" id="PF03929">
    <property type="entry name" value="PepSY_TM"/>
    <property type="match status" value="1"/>
</dbReference>
<dbReference type="InterPro" id="IPR001709">
    <property type="entry name" value="Flavoprot_Pyr_Nucl_cyt_Rdtase"/>
</dbReference>
<feature type="transmembrane region" description="Helical" evidence="4">
    <location>
        <begin position="187"/>
        <end position="211"/>
    </location>
</feature>
<feature type="transmembrane region" description="Helical" evidence="4">
    <location>
        <begin position="140"/>
        <end position="159"/>
    </location>
</feature>
<dbReference type="Gene3D" id="3.40.50.360">
    <property type="match status" value="1"/>
</dbReference>
<dbReference type="GO" id="GO:0016655">
    <property type="term" value="F:oxidoreductase activity, acting on NAD(P)H, quinone or similar compound as acceptor"/>
    <property type="evidence" value="ECO:0007669"/>
    <property type="project" value="UniProtKB-ARBA"/>
</dbReference>
<dbReference type="OrthoDB" id="9816402at2"/>
<organism evidence="7 8">
    <name type="scientific">Pseudomonas oryzihabitans</name>
    <dbReference type="NCBI Taxonomy" id="47885"/>
    <lineage>
        <taxon>Bacteria</taxon>
        <taxon>Pseudomonadati</taxon>
        <taxon>Pseudomonadota</taxon>
        <taxon>Gammaproteobacteria</taxon>
        <taxon>Pseudomonadales</taxon>
        <taxon>Pseudomonadaceae</taxon>
        <taxon>Pseudomonas</taxon>
    </lineage>
</organism>
<dbReference type="InterPro" id="IPR017927">
    <property type="entry name" value="FAD-bd_FR_type"/>
</dbReference>
<dbReference type="AlphaFoldDB" id="A0A178LBC6"/>
<sequence>MGSALIRRGLFQLHSLLGLAAGLVLVVLGVTGALYSFQLELLQLLNPPSTTAAPDQRPLTLPEVRQRLVPADRELSFVSSMAGEGYGLLGLAPAKGQGRGEVQLFDRYTGEVLTSPRGQAFFRLILDLHRSLALGPVGKALTGAATLILLVLCLSGLYLRWPRQVRRWRTWLTLDWARRGRSFHWDLHAVAGTWCLLLYLLAALTGLYWSYDWYREASERLLGAAPEPQTAGVVARQDVDLDALWQSFRAETGGRIEGYGLLLPNPARKVSHPTLWYLPGDAEHLRALNRLVFDGQGRVLDHRRYREQPLGARLLLSVYALHSGEYFGLAGRIALLLASLAMPLFMVTGLWLYLDRRRKRRQARQAQSGLTPAAAGNADWLIGYASQSGQGEALAWQAAGQLQSAGLSAEVTALGRLSVERLQRATRALFVVATHGDGEAPDAARGFERRMLTQAATLPSLSYGVLALGDRRYPAYCAFARRLDAWLAGQGARSLFAPVEVDNGDPLALAVWQGQLQSLGAARAEPPPERPLQSWQLAAVQRLNAGSPGGPAFELQLRPPPGSHWAPGDLLEIAPRQRAERVAAWLQPLGLAADSRVEIGGVTLTLATALETRLLPEDQTTLPGLDAQALVDALKPLVVRQYSIASLPGEGALRLLVRQERKADGRLGIASGWLTTALRPSDQVQARLRAHPGFRPPLDERPLILIAAGTGLAGVRPLLAARIAAGHRRNWLLFGERTATHDDFYGAELDAWQAQGELARLDRVFSRDGAGYVQERLSAQADLLLDWLAADAVIMVCGSLQGLGRGVHATLQGLLGEAEVQRLLEDDRYRRDLY</sequence>
<evidence type="ECO:0000256" key="4">
    <source>
        <dbReference type="SAM" id="Phobius"/>
    </source>
</evidence>
<feature type="domain" description="Flavodoxin-like" evidence="5">
    <location>
        <begin position="380"/>
        <end position="517"/>
    </location>
</feature>
<keyword evidence="3" id="KW-0813">Transport</keyword>
<dbReference type="Gene3D" id="3.40.50.80">
    <property type="entry name" value="Nucleotide-binding domain of ferredoxin-NADP reductase (FNR) module"/>
    <property type="match status" value="1"/>
</dbReference>
<dbReference type="Proteomes" id="UP000078356">
    <property type="component" value="Unassembled WGS sequence"/>
</dbReference>
<dbReference type="SUPFAM" id="SSF63380">
    <property type="entry name" value="Riboflavin synthase domain-like"/>
    <property type="match status" value="1"/>
</dbReference>
<evidence type="ECO:0000259" key="6">
    <source>
        <dbReference type="PROSITE" id="PS51384"/>
    </source>
</evidence>
<accession>A0A178LBC6</accession>